<evidence type="ECO:0000256" key="4">
    <source>
        <dbReference type="ARBA" id="ARBA00022692"/>
    </source>
</evidence>
<dbReference type="EMBL" id="AP025592">
    <property type="protein sequence ID" value="BDG07679.1"/>
    <property type="molecule type" value="Genomic_DNA"/>
</dbReference>
<dbReference type="InterPro" id="IPR058533">
    <property type="entry name" value="Cation_efflux_TM"/>
</dbReference>
<comment type="subcellular location">
    <subcellularLocation>
        <location evidence="1">Membrane</location>
        <topology evidence="1">Multi-pass membrane protein</topology>
    </subcellularLocation>
</comment>
<evidence type="ECO:0000313" key="12">
    <source>
        <dbReference type="EMBL" id="BDG07679.1"/>
    </source>
</evidence>
<feature type="transmembrane region" description="Helical" evidence="9">
    <location>
        <begin position="163"/>
        <end position="185"/>
    </location>
</feature>
<feature type="transmembrane region" description="Helical" evidence="9">
    <location>
        <begin position="66"/>
        <end position="87"/>
    </location>
</feature>
<gene>
    <name evidence="12" type="ORF">AMPC_07920</name>
</gene>
<dbReference type="Pfam" id="PF01545">
    <property type="entry name" value="Cation_efflux"/>
    <property type="match status" value="1"/>
</dbReference>
<keyword evidence="5" id="KW-0864">Zinc transport</keyword>
<evidence type="ECO:0000256" key="1">
    <source>
        <dbReference type="ARBA" id="ARBA00004141"/>
    </source>
</evidence>
<dbReference type="InterPro" id="IPR027469">
    <property type="entry name" value="Cation_efflux_TMD_sf"/>
</dbReference>
<keyword evidence="5" id="KW-0862">Zinc</keyword>
<comment type="similarity">
    <text evidence="2">Belongs to the cation diffusion facilitator (CDF) transporter (TC 2.A.4) family. SLC30A subfamily.</text>
</comment>
<feature type="domain" description="Cation efflux protein transmembrane" evidence="10">
    <location>
        <begin position="2"/>
        <end position="192"/>
    </location>
</feature>
<reference evidence="13" key="1">
    <citation type="journal article" date="2022" name="Int. J. Syst. Evol. Microbiol.">
        <title>Anaeromyxobacter oryzae sp. nov., Anaeromyxobacter diazotrophicus sp. nov. and Anaeromyxobacter paludicola sp. nov., isolated from paddy soils.</title>
        <authorList>
            <person name="Itoh H."/>
            <person name="Xu Z."/>
            <person name="Mise K."/>
            <person name="Masuda Y."/>
            <person name="Ushijima N."/>
            <person name="Hayakawa C."/>
            <person name="Shiratori Y."/>
            <person name="Senoo K."/>
        </authorList>
    </citation>
    <scope>NUCLEOTIDE SEQUENCE [LARGE SCALE GENOMIC DNA]</scope>
    <source>
        <strain evidence="13">Red630</strain>
    </source>
</reference>
<keyword evidence="7" id="KW-0406">Ion transport</keyword>
<name>A0ABN6N6P2_9BACT</name>
<accession>A0ABN6N6P2</accession>
<keyword evidence="4 9" id="KW-0812">Transmembrane</keyword>
<evidence type="ECO:0000256" key="9">
    <source>
        <dbReference type="SAM" id="Phobius"/>
    </source>
</evidence>
<evidence type="ECO:0000259" key="11">
    <source>
        <dbReference type="Pfam" id="PF16916"/>
    </source>
</evidence>
<dbReference type="InterPro" id="IPR002524">
    <property type="entry name" value="Cation_efflux"/>
</dbReference>
<feature type="transmembrane region" description="Helical" evidence="9">
    <location>
        <begin position="102"/>
        <end position="123"/>
    </location>
</feature>
<evidence type="ECO:0000256" key="8">
    <source>
        <dbReference type="ARBA" id="ARBA00023136"/>
    </source>
</evidence>
<dbReference type="PANTHER" id="PTHR11562">
    <property type="entry name" value="CATION EFFLUX PROTEIN/ ZINC TRANSPORTER"/>
    <property type="match status" value="1"/>
</dbReference>
<dbReference type="RefSeq" id="WP_248344525.1">
    <property type="nucleotide sequence ID" value="NZ_AP025592.1"/>
</dbReference>
<evidence type="ECO:0000256" key="5">
    <source>
        <dbReference type="ARBA" id="ARBA00022906"/>
    </source>
</evidence>
<dbReference type="InterPro" id="IPR027470">
    <property type="entry name" value="Cation_efflux_CTD"/>
</dbReference>
<dbReference type="Proteomes" id="UP001162734">
    <property type="component" value="Chromosome"/>
</dbReference>
<dbReference type="InterPro" id="IPR036837">
    <property type="entry name" value="Cation_efflux_CTD_sf"/>
</dbReference>
<dbReference type="Gene3D" id="1.20.1510.10">
    <property type="entry name" value="Cation efflux protein transmembrane domain"/>
    <property type="match status" value="1"/>
</dbReference>
<evidence type="ECO:0000256" key="3">
    <source>
        <dbReference type="ARBA" id="ARBA00022448"/>
    </source>
</evidence>
<keyword evidence="8 9" id="KW-0472">Membrane</keyword>
<protein>
    <submittedName>
        <fullName evidence="12">Cation efflux system protein</fullName>
    </submittedName>
</protein>
<dbReference type="SUPFAM" id="SSF161111">
    <property type="entry name" value="Cation efflux protein transmembrane domain-like"/>
    <property type="match status" value="1"/>
</dbReference>
<proteinExistence type="inferred from homology"/>
<keyword evidence="13" id="KW-1185">Reference proteome</keyword>
<evidence type="ECO:0000256" key="2">
    <source>
        <dbReference type="ARBA" id="ARBA00008873"/>
    </source>
</evidence>
<evidence type="ECO:0000256" key="6">
    <source>
        <dbReference type="ARBA" id="ARBA00022989"/>
    </source>
</evidence>
<dbReference type="NCBIfam" id="TIGR01297">
    <property type="entry name" value="CDF"/>
    <property type="match status" value="1"/>
</dbReference>
<dbReference type="Pfam" id="PF16916">
    <property type="entry name" value="ZT_dimer"/>
    <property type="match status" value="1"/>
</dbReference>
<evidence type="ECO:0000256" key="7">
    <source>
        <dbReference type="ARBA" id="ARBA00023065"/>
    </source>
</evidence>
<feature type="transmembrane region" description="Helical" evidence="9">
    <location>
        <begin position="34"/>
        <end position="54"/>
    </location>
</feature>
<dbReference type="InterPro" id="IPR050681">
    <property type="entry name" value="CDF/SLC30A"/>
</dbReference>
<evidence type="ECO:0000313" key="13">
    <source>
        <dbReference type="Proteomes" id="UP001162734"/>
    </source>
</evidence>
<feature type="domain" description="Cation efflux protein cytoplasmic" evidence="11">
    <location>
        <begin position="197"/>
        <end position="272"/>
    </location>
</feature>
<dbReference type="SUPFAM" id="SSF160240">
    <property type="entry name" value="Cation efflux protein cytoplasmic domain-like"/>
    <property type="match status" value="1"/>
</dbReference>
<evidence type="ECO:0000259" key="10">
    <source>
        <dbReference type="Pfam" id="PF01545"/>
    </source>
</evidence>
<feature type="transmembrane region" description="Helical" evidence="9">
    <location>
        <begin position="135"/>
        <end position="157"/>
    </location>
</feature>
<keyword evidence="6 9" id="KW-1133">Transmembrane helix</keyword>
<keyword evidence="3" id="KW-0813">Transport</keyword>
<sequence length="284" mass="30376">MAVSLGVAAVIMVAEAVGGWLSGSLALLSDAGHMLTDVAALALALLAIVFGSRPADPRRTYGFRRLEVLAAQVNVATLLAITGWIAWEAVERLRTPHPHIDLGVMAGIAVVGVAGNGVILFWLQHDHGINARSAFLHVLGDAVASVAVLCGAGLMWLRPDLAWVDPVLSLAIALLILWGAGRLVLEITHILMEAVPAHLDVDRVEREMAEADGVIAVHDLHIWTISSGLYALSAHVVVHAESIGRNDAILQDVKSRLRRAFAIDHTTIQIESAEYAHVDDVHEH</sequence>
<organism evidence="12 13">
    <name type="scientific">Anaeromyxobacter paludicola</name>
    <dbReference type="NCBI Taxonomy" id="2918171"/>
    <lineage>
        <taxon>Bacteria</taxon>
        <taxon>Pseudomonadati</taxon>
        <taxon>Myxococcota</taxon>
        <taxon>Myxococcia</taxon>
        <taxon>Myxococcales</taxon>
        <taxon>Cystobacterineae</taxon>
        <taxon>Anaeromyxobacteraceae</taxon>
        <taxon>Anaeromyxobacter</taxon>
    </lineage>
</organism>
<dbReference type="PANTHER" id="PTHR11562:SF17">
    <property type="entry name" value="RE54080P-RELATED"/>
    <property type="match status" value="1"/>
</dbReference>